<dbReference type="InterPro" id="IPR036873">
    <property type="entry name" value="Rhodanese-like_dom_sf"/>
</dbReference>
<dbReference type="OrthoDB" id="566238at2759"/>
<dbReference type="PROSITE" id="PS50206">
    <property type="entry name" value="RHODANESE_3"/>
    <property type="match status" value="1"/>
</dbReference>
<dbReference type="CDD" id="cd01519">
    <property type="entry name" value="RHOD_HSP67B2"/>
    <property type="match status" value="1"/>
</dbReference>
<dbReference type="GO" id="GO:0004792">
    <property type="term" value="F:thiosulfate-cyanide sulfurtransferase activity"/>
    <property type="evidence" value="ECO:0007669"/>
    <property type="project" value="TreeGrafter"/>
</dbReference>
<dbReference type="SUPFAM" id="SSF52821">
    <property type="entry name" value="Rhodanese/Cell cycle control phosphatase"/>
    <property type="match status" value="1"/>
</dbReference>
<dbReference type="Proteomes" id="UP000777438">
    <property type="component" value="Unassembled WGS sequence"/>
</dbReference>
<dbReference type="GO" id="GO:0005739">
    <property type="term" value="C:mitochondrion"/>
    <property type="evidence" value="ECO:0007669"/>
    <property type="project" value="TreeGrafter"/>
</dbReference>
<sequence>MASSLLSSSLSGSRKSASAMVSTRFFASALCGALSFSSSAVARPAASASAVAAEPRTAAGVPKVHQRSPHFPRQPVVLQRRNFSVENNDPLPGSRIWEFAELKKMVEQPDRKIIIVDVREPVELYETGKIPGAINIPITTAVQSFHLKGEDFEDVYGFPLPSKDTELLFYCKAGVRAKGAAALAKNAGYEKVGEYPGSWNDWAKNQGPVEKVKGP</sequence>
<dbReference type="PANTHER" id="PTHR44086:SF10">
    <property type="entry name" value="THIOSULFATE SULFURTRANSFERASE_RHODANESE-LIKE DOMAIN-CONTAINING PROTEIN 3"/>
    <property type="match status" value="1"/>
</dbReference>
<name>A0A9P8WKN2_9HYPO</name>
<evidence type="ECO:0000259" key="1">
    <source>
        <dbReference type="PROSITE" id="PS50206"/>
    </source>
</evidence>
<dbReference type="Pfam" id="PF00581">
    <property type="entry name" value="Rhodanese"/>
    <property type="match status" value="1"/>
</dbReference>
<organism evidence="2 3">
    <name type="scientific">Thelonectria olida</name>
    <dbReference type="NCBI Taxonomy" id="1576542"/>
    <lineage>
        <taxon>Eukaryota</taxon>
        <taxon>Fungi</taxon>
        <taxon>Dikarya</taxon>
        <taxon>Ascomycota</taxon>
        <taxon>Pezizomycotina</taxon>
        <taxon>Sordariomycetes</taxon>
        <taxon>Hypocreomycetidae</taxon>
        <taxon>Hypocreales</taxon>
        <taxon>Nectriaceae</taxon>
        <taxon>Thelonectria</taxon>
    </lineage>
</organism>
<reference evidence="2 3" key="1">
    <citation type="journal article" date="2021" name="Nat. Commun.">
        <title>Genetic determinants of endophytism in the Arabidopsis root mycobiome.</title>
        <authorList>
            <person name="Mesny F."/>
            <person name="Miyauchi S."/>
            <person name="Thiergart T."/>
            <person name="Pickel B."/>
            <person name="Atanasova L."/>
            <person name="Karlsson M."/>
            <person name="Huettel B."/>
            <person name="Barry K.W."/>
            <person name="Haridas S."/>
            <person name="Chen C."/>
            <person name="Bauer D."/>
            <person name="Andreopoulos W."/>
            <person name="Pangilinan J."/>
            <person name="LaButti K."/>
            <person name="Riley R."/>
            <person name="Lipzen A."/>
            <person name="Clum A."/>
            <person name="Drula E."/>
            <person name="Henrissat B."/>
            <person name="Kohler A."/>
            <person name="Grigoriev I.V."/>
            <person name="Martin F.M."/>
            <person name="Hacquard S."/>
        </authorList>
    </citation>
    <scope>NUCLEOTIDE SEQUENCE [LARGE SCALE GENOMIC DNA]</scope>
    <source>
        <strain evidence="2 3">MPI-CAGE-CH-0241</strain>
    </source>
</reference>
<evidence type="ECO:0000313" key="2">
    <source>
        <dbReference type="EMBL" id="KAH6899040.1"/>
    </source>
</evidence>
<evidence type="ECO:0000313" key="3">
    <source>
        <dbReference type="Proteomes" id="UP000777438"/>
    </source>
</evidence>
<feature type="domain" description="Rhodanese" evidence="1">
    <location>
        <begin position="109"/>
        <end position="211"/>
    </location>
</feature>
<dbReference type="AlphaFoldDB" id="A0A9P8WKN2"/>
<dbReference type="PANTHER" id="PTHR44086">
    <property type="entry name" value="THIOSULFATE SULFURTRANSFERASE RDL2, MITOCHONDRIAL-RELATED"/>
    <property type="match status" value="1"/>
</dbReference>
<dbReference type="Gene3D" id="3.40.250.10">
    <property type="entry name" value="Rhodanese-like domain"/>
    <property type="match status" value="1"/>
</dbReference>
<proteinExistence type="predicted"/>
<protein>
    <submittedName>
        <fullName evidence="2">Rhodanese domain protein</fullName>
    </submittedName>
</protein>
<comment type="caution">
    <text evidence="2">The sequence shown here is derived from an EMBL/GenBank/DDBJ whole genome shotgun (WGS) entry which is preliminary data.</text>
</comment>
<accession>A0A9P8WKN2</accession>
<dbReference type="InterPro" id="IPR001763">
    <property type="entry name" value="Rhodanese-like_dom"/>
</dbReference>
<dbReference type="SMART" id="SM00450">
    <property type="entry name" value="RHOD"/>
    <property type="match status" value="1"/>
</dbReference>
<keyword evidence="3" id="KW-1185">Reference proteome</keyword>
<dbReference type="EMBL" id="JAGPYM010000002">
    <property type="protein sequence ID" value="KAH6899040.1"/>
    <property type="molecule type" value="Genomic_DNA"/>
</dbReference>
<gene>
    <name evidence="2" type="ORF">B0T10DRAFT_474368</name>
</gene>